<evidence type="ECO:0000313" key="1">
    <source>
        <dbReference type="EMBL" id="MBO1323597.1"/>
    </source>
</evidence>
<reference evidence="1" key="1">
    <citation type="submission" date="2021-03" db="EMBL/GenBank/DDBJ databases">
        <title>The complete genome sequence of Acetobacter sp. TBRC 12339.</title>
        <authorList>
            <person name="Charoenyingcharoen P."/>
            <person name="Yukphan P."/>
        </authorList>
    </citation>
    <scope>NUCLEOTIDE SEQUENCE</scope>
    <source>
        <strain evidence="1">TBRC 12339</strain>
    </source>
</reference>
<accession>A0A939HHP7</accession>
<keyword evidence="2" id="KW-1185">Reference proteome</keyword>
<comment type="caution">
    <text evidence="1">The sequence shown here is derived from an EMBL/GenBank/DDBJ whole genome shotgun (WGS) entry which is preliminary data.</text>
</comment>
<gene>
    <name evidence="1" type="ORF">J2D77_00305</name>
</gene>
<name>A0A939HHP7_9PROT</name>
<sequence>MGRVEQVIDRAIGRERKRRQEAETARRMVAPLVGDALGMDSAAEIYSHALRQHGIAPGGADTAALQTMVRMLLNGNGSVVVSTPSSAIATDEASIAATYGVPAPRKL</sequence>
<dbReference type="AlphaFoldDB" id="A0A939HHP7"/>
<protein>
    <submittedName>
        <fullName evidence="1">Uncharacterized protein</fullName>
    </submittedName>
</protein>
<dbReference type="EMBL" id="JAFVMH010000001">
    <property type="protein sequence ID" value="MBO1323597.1"/>
    <property type="molecule type" value="Genomic_DNA"/>
</dbReference>
<dbReference type="Proteomes" id="UP000664073">
    <property type="component" value="Unassembled WGS sequence"/>
</dbReference>
<proteinExistence type="predicted"/>
<organism evidence="1 2">
    <name type="scientific">Acetobacter garciniae</name>
    <dbReference type="NCBI Taxonomy" id="2817435"/>
    <lineage>
        <taxon>Bacteria</taxon>
        <taxon>Pseudomonadati</taxon>
        <taxon>Pseudomonadota</taxon>
        <taxon>Alphaproteobacteria</taxon>
        <taxon>Acetobacterales</taxon>
        <taxon>Acetobacteraceae</taxon>
        <taxon>Acetobacter</taxon>
    </lineage>
</organism>
<dbReference type="RefSeq" id="WP_207843987.1">
    <property type="nucleotide sequence ID" value="NZ_JAFVMH010000001.1"/>
</dbReference>
<evidence type="ECO:0000313" key="2">
    <source>
        <dbReference type="Proteomes" id="UP000664073"/>
    </source>
</evidence>